<dbReference type="CDD" id="cd06225">
    <property type="entry name" value="HAMP"/>
    <property type="match status" value="1"/>
</dbReference>
<dbReference type="AlphaFoldDB" id="A0A8S8XAG9"/>
<name>A0A8S8XAG9_9PROT</name>
<keyword evidence="8" id="KW-1185">Reference proteome</keyword>
<dbReference type="InterPro" id="IPR004090">
    <property type="entry name" value="Chemotax_Me-accpt_rcpt"/>
</dbReference>
<keyword evidence="4" id="KW-0472">Membrane</keyword>
<protein>
    <submittedName>
        <fullName evidence="7">Methyl-accepting chemotaxis protein</fullName>
    </submittedName>
</protein>
<comment type="similarity">
    <text evidence="2">Belongs to the methyl-accepting chemotaxis (MCP) protein family.</text>
</comment>
<evidence type="ECO:0000256" key="3">
    <source>
        <dbReference type="PROSITE-ProRule" id="PRU00284"/>
    </source>
</evidence>
<dbReference type="InterPro" id="IPR003660">
    <property type="entry name" value="HAMP_dom"/>
</dbReference>
<dbReference type="PANTHER" id="PTHR32089:SF112">
    <property type="entry name" value="LYSOZYME-LIKE PROTEIN-RELATED"/>
    <property type="match status" value="1"/>
</dbReference>
<dbReference type="InterPro" id="IPR004089">
    <property type="entry name" value="MCPsignal_dom"/>
</dbReference>
<proteinExistence type="inferred from homology"/>
<reference evidence="7" key="1">
    <citation type="submission" date="2021-02" db="EMBL/GenBank/DDBJ databases">
        <title>Genome sequence of Rhodospirillales sp. strain TMPK1 isolated from soil.</title>
        <authorList>
            <person name="Nakai R."/>
            <person name="Kusada H."/>
            <person name="Tamaki H."/>
        </authorList>
    </citation>
    <scope>NUCLEOTIDE SEQUENCE</scope>
    <source>
        <strain evidence="7">TMPK1</strain>
    </source>
</reference>
<gene>
    <name evidence="7" type="ORF">TMPK1_19910</name>
</gene>
<dbReference type="SMART" id="SM00283">
    <property type="entry name" value="MA"/>
    <property type="match status" value="1"/>
</dbReference>
<keyword evidence="4" id="KW-1133">Transmembrane helix</keyword>
<dbReference type="Gene3D" id="1.10.287.950">
    <property type="entry name" value="Methyl-accepting chemotaxis protein"/>
    <property type="match status" value="1"/>
</dbReference>
<feature type="transmembrane region" description="Helical" evidence="4">
    <location>
        <begin position="186"/>
        <end position="210"/>
    </location>
</feature>
<dbReference type="PANTHER" id="PTHR32089">
    <property type="entry name" value="METHYL-ACCEPTING CHEMOTAXIS PROTEIN MCPB"/>
    <property type="match status" value="1"/>
</dbReference>
<keyword evidence="4" id="KW-0812">Transmembrane</keyword>
<dbReference type="SMART" id="SM00304">
    <property type="entry name" value="HAMP"/>
    <property type="match status" value="1"/>
</dbReference>
<evidence type="ECO:0000256" key="4">
    <source>
        <dbReference type="SAM" id="Phobius"/>
    </source>
</evidence>
<dbReference type="GO" id="GO:0004888">
    <property type="term" value="F:transmembrane signaling receptor activity"/>
    <property type="evidence" value="ECO:0007669"/>
    <property type="project" value="InterPro"/>
</dbReference>
<dbReference type="PROSITE" id="PS50885">
    <property type="entry name" value="HAMP"/>
    <property type="match status" value="1"/>
</dbReference>
<comment type="caution">
    <text evidence="7">The sequence shown here is derived from an EMBL/GenBank/DDBJ whole genome shotgun (WGS) entry which is preliminary data.</text>
</comment>
<feature type="domain" description="Methyl-accepting transducer" evidence="5">
    <location>
        <begin position="304"/>
        <end position="540"/>
    </location>
</feature>
<dbReference type="Pfam" id="PF00015">
    <property type="entry name" value="MCPsignal"/>
    <property type="match status" value="1"/>
</dbReference>
<evidence type="ECO:0000259" key="6">
    <source>
        <dbReference type="PROSITE" id="PS50885"/>
    </source>
</evidence>
<dbReference type="GO" id="GO:0007165">
    <property type="term" value="P:signal transduction"/>
    <property type="evidence" value="ECO:0007669"/>
    <property type="project" value="UniProtKB-KW"/>
</dbReference>
<dbReference type="GO" id="GO:0006935">
    <property type="term" value="P:chemotaxis"/>
    <property type="evidence" value="ECO:0007669"/>
    <property type="project" value="InterPro"/>
</dbReference>
<accession>A0A8S8XAG9</accession>
<dbReference type="PRINTS" id="PR00260">
    <property type="entry name" value="CHEMTRNSDUCR"/>
</dbReference>
<evidence type="ECO:0000313" key="8">
    <source>
        <dbReference type="Proteomes" id="UP000681075"/>
    </source>
</evidence>
<dbReference type="EMBL" id="BOPV01000001">
    <property type="protein sequence ID" value="GIL39754.1"/>
    <property type="molecule type" value="Genomic_DNA"/>
</dbReference>
<dbReference type="Gene3D" id="1.10.8.500">
    <property type="entry name" value="HAMP domain in histidine kinase"/>
    <property type="match status" value="1"/>
</dbReference>
<organism evidence="7 8">
    <name type="scientific">Roseiterribacter gracilis</name>
    <dbReference type="NCBI Taxonomy" id="2812848"/>
    <lineage>
        <taxon>Bacteria</taxon>
        <taxon>Pseudomonadati</taxon>
        <taxon>Pseudomonadota</taxon>
        <taxon>Alphaproteobacteria</taxon>
        <taxon>Rhodospirillales</taxon>
        <taxon>Roseiterribacteraceae</taxon>
        <taxon>Roseiterribacter</taxon>
    </lineage>
</organism>
<evidence type="ECO:0000256" key="2">
    <source>
        <dbReference type="ARBA" id="ARBA00029447"/>
    </source>
</evidence>
<evidence type="ECO:0000259" key="5">
    <source>
        <dbReference type="PROSITE" id="PS50111"/>
    </source>
</evidence>
<dbReference type="SUPFAM" id="SSF58104">
    <property type="entry name" value="Methyl-accepting chemotaxis protein (MCP) signaling domain"/>
    <property type="match status" value="1"/>
</dbReference>
<sequence>MSFRNASILRKILLALGVLVAAAGLATGLALWSFAQIDAGEAEMNFYSDRAAAAQRADALLTDYARLIGIYGLSPSIDEVKMVKAEAAKQHAALVKQIDIVETTSKSAEAKADAAEVRKRVAELEPFFVAAEKALNIGDEGGAEQAVKKTLTILPLAKDRLVTTYERNSRKFDEVRAANQEMEHRVWWMMMLVGIGGTGAGLALAVAIALRAVSQPLREVTDAMREVSTGASNVVVPHTDRGDEIGALAAALEIFQREGDAKRAMEAEQQAAVQRRAQRQAALEQSVSSFDHSVRGLLEALAAAATEMRATAETMAATAEQTSIQSTTVAAASEQASVNVSTVAAATEELSASVAEVTRQMSESAQVAARAGNEATTVSTDVRSLVEATEQIGEIVRLIESIAGQTNLLALNATIEAARAGEAGKGFAVVATEVKSLATQTAKATEDIAQRIAAIQSSTQHASHSIAQVATTIGTMNQIAAAVAAAAEEQAATTQEITRNAAQAARGTQEVSANIDGVRQGANETGSAATQVLSAAEELGRHAETLKREVATFLEQMRAA</sequence>
<dbReference type="Proteomes" id="UP000681075">
    <property type="component" value="Unassembled WGS sequence"/>
</dbReference>
<evidence type="ECO:0000256" key="1">
    <source>
        <dbReference type="ARBA" id="ARBA00023224"/>
    </source>
</evidence>
<dbReference type="Pfam" id="PF00672">
    <property type="entry name" value="HAMP"/>
    <property type="match status" value="1"/>
</dbReference>
<keyword evidence="1 3" id="KW-0807">Transducer</keyword>
<dbReference type="GO" id="GO:0016020">
    <property type="term" value="C:membrane"/>
    <property type="evidence" value="ECO:0007669"/>
    <property type="project" value="InterPro"/>
</dbReference>
<feature type="domain" description="HAMP" evidence="6">
    <location>
        <begin position="211"/>
        <end position="264"/>
    </location>
</feature>
<dbReference type="PROSITE" id="PS50111">
    <property type="entry name" value="CHEMOTAXIS_TRANSDUC_2"/>
    <property type="match status" value="1"/>
</dbReference>
<evidence type="ECO:0000313" key="7">
    <source>
        <dbReference type="EMBL" id="GIL39754.1"/>
    </source>
</evidence>
<dbReference type="RefSeq" id="WP_420242872.1">
    <property type="nucleotide sequence ID" value="NZ_BOPV01000001.1"/>
</dbReference>